<organism evidence="2 3">
    <name type="scientific">Agromyces tropicus</name>
    <dbReference type="NCBI Taxonomy" id="555371"/>
    <lineage>
        <taxon>Bacteria</taxon>
        <taxon>Bacillati</taxon>
        <taxon>Actinomycetota</taxon>
        <taxon>Actinomycetes</taxon>
        <taxon>Micrococcales</taxon>
        <taxon>Microbacteriaceae</taxon>
        <taxon>Agromyces</taxon>
    </lineage>
</organism>
<gene>
    <name evidence="2" type="ORF">GCM10009819_26330</name>
</gene>
<name>A0ABN2ULY4_9MICO</name>
<protein>
    <submittedName>
        <fullName evidence="2">Uncharacterized protein</fullName>
    </submittedName>
</protein>
<dbReference type="Proteomes" id="UP001501196">
    <property type="component" value="Unassembled WGS sequence"/>
</dbReference>
<dbReference type="EMBL" id="BAAAPW010000004">
    <property type="protein sequence ID" value="GAA2039861.1"/>
    <property type="molecule type" value="Genomic_DNA"/>
</dbReference>
<evidence type="ECO:0000313" key="2">
    <source>
        <dbReference type="EMBL" id="GAA2039861.1"/>
    </source>
</evidence>
<proteinExistence type="predicted"/>
<keyword evidence="3" id="KW-1185">Reference proteome</keyword>
<comment type="caution">
    <text evidence="2">The sequence shown here is derived from an EMBL/GenBank/DDBJ whole genome shotgun (WGS) entry which is preliminary data.</text>
</comment>
<feature type="region of interest" description="Disordered" evidence="1">
    <location>
        <begin position="1"/>
        <end position="57"/>
    </location>
</feature>
<feature type="compositionally biased region" description="Acidic residues" evidence="1">
    <location>
        <begin position="37"/>
        <end position="57"/>
    </location>
</feature>
<evidence type="ECO:0000256" key="1">
    <source>
        <dbReference type="SAM" id="MobiDB-lite"/>
    </source>
</evidence>
<evidence type="ECO:0000313" key="3">
    <source>
        <dbReference type="Proteomes" id="UP001501196"/>
    </source>
</evidence>
<dbReference type="RefSeq" id="WP_344374954.1">
    <property type="nucleotide sequence ID" value="NZ_BAAAPW010000004.1"/>
</dbReference>
<sequence length="57" mass="5959">MSGDGYEYPDEAGYPDGTGTLHEGTDDSDAAPADAADAAEQDLESFAMEDERDVDGD</sequence>
<reference evidence="2 3" key="1">
    <citation type="journal article" date="2019" name="Int. J. Syst. Evol. Microbiol.">
        <title>The Global Catalogue of Microorganisms (GCM) 10K type strain sequencing project: providing services to taxonomists for standard genome sequencing and annotation.</title>
        <authorList>
            <consortium name="The Broad Institute Genomics Platform"/>
            <consortium name="The Broad Institute Genome Sequencing Center for Infectious Disease"/>
            <person name="Wu L."/>
            <person name="Ma J."/>
        </authorList>
    </citation>
    <scope>NUCLEOTIDE SEQUENCE [LARGE SCALE GENOMIC DNA]</scope>
    <source>
        <strain evidence="2 3">JCM 15672</strain>
    </source>
</reference>
<accession>A0ABN2ULY4</accession>